<dbReference type="Proteomes" id="UP000054558">
    <property type="component" value="Unassembled WGS sequence"/>
</dbReference>
<dbReference type="CDD" id="cd00610">
    <property type="entry name" value="OAT_like"/>
    <property type="match status" value="1"/>
</dbReference>
<dbReference type="OMA" id="GEIITME"/>
<dbReference type="SUPFAM" id="SSF53383">
    <property type="entry name" value="PLP-dependent transferases"/>
    <property type="match status" value="1"/>
</dbReference>
<dbReference type="STRING" id="105231.A0A1Y1IQN4"/>
<evidence type="ECO:0000256" key="8">
    <source>
        <dbReference type="ARBA" id="ARBA00022679"/>
    </source>
</evidence>
<dbReference type="Gene3D" id="3.90.1150.10">
    <property type="entry name" value="Aspartate Aminotransferase, domain 1"/>
    <property type="match status" value="1"/>
</dbReference>
<dbReference type="FunFam" id="3.40.640.10:FF:000004">
    <property type="entry name" value="Acetylornithine aminotransferase"/>
    <property type="match status" value="1"/>
</dbReference>
<accession>A0A1Y1IQN4</accession>
<dbReference type="InterPro" id="IPR050103">
    <property type="entry name" value="Class-III_PLP-dep_AT"/>
</dbReference>
<sequence>MAVVSRASSVGSLAGFGAGAADLAAPSAPFPLHSGLRQLPLLSVAPVRRPQVPRLLCPQSSAAPVSDTLAAEAAHELARDEAQSASGSRQAEEVIAKEKALFVGTYARAPVVFARGYGSTLVDLAGREYLDMAAGIAVNALGHSDPAWLAAVTTQAGLLTHVSNLYHSVPQVQLAETLVRHSFADRVFLANSGTEANEAAIKFARKYARGVAKEEGPKRWLRLTELEPATHFVSFSNSFHGRTMGALALTSKKHYRTPFEPVMPGVDFVKYGDLAAAGAAIRKGHTAAVFVEPVQGEGGVNTATAEFLRGLRKLCDDANALLVFDEIQCGLGRTGRLFAHEAYGVEPDMMTLAKPLAGGLPIGAVLLKQKVADAMKPGDHGSTFAGGPLVCAAALAVLERILEPGFLQNVAAKGERLRAALRSRLGDNPHVKEVRGAGLLVGVQLDVAAGPLVSACLDAGLLVITAGAGDVVRLAPPLVITNEELDRAVDILVKCFPVLD</sequence>
<evidence type="ECO:0000313" key="11">
    <source>
        <dbReference type="EMBL" id="GAQ90448.1"/>
    </source>
</evidence>
<dbReference type="EMBL" id="DF237589">
    <property type="protein sequence ID" value="GAQ90448.1"/>
    <property type="molecule type" value="Genomic_DNA"/>
</dbReference>
<dbReference type="InterPro" id="IPR015424">
    <property type="entry name" value="PyrdxlP-dep_Trfase"/>
</dbReference>
<dbReference type="HAMAP" id="MF_01107">
    <property type="entry name" value="ArgD_aminotrans_3"/>
    <property type="match status" value="1"/>
</dbReference>
<keyword evidence="6" id="KW-0032">Aminotransferase</keyword>
<dbReference type="InterPro" id="IPR004636">
    <property type="entry name" value="AcOrn/SuccOrn_fam"/>
</dbReference>
<gene>
    <name evidence="11" type="ORF">KFL_006400040</name>
</gene>
<dbReference type="Gene3D" id="3.40.640.10">
    <property type="entry name" value="Type I PLP-dependent aspartate aminotransferase-like (Major domain)"/>
    <property type="match status" value="1"/>
</dbReference>
<evidence type="ECO:0000256" key="3">
    <source>
        <dbReference type="ARBA" id="ARBA00004173"/>
    </source>
</evidence>
<dbReference type="GO" id="GO:0030170">
    <property type="term" value="F:pyridoxal phosphate binding"/>
    <property type="evidence" value="ECO:0000318"/>
    <property type="project" value="GO_Central"/>
</dbReference>
<dbReference type="PANTHER" id="PTHR11986">
    <property type="entry name" value="AMINOTRANSFERASE CLASS III"/>
    <property type="match status" value="1"/>
</dbReference>
<dbReference type="OrthoDB" id="5419315at2759"/>
<comment type="pathway">
    <text evidence="4">Amino-acid biosynthesis; L-arginine biosynthesis; N(2)-acetyl-L-ornithine from L-glutamate: step 4/4.</text>
</comment>
<name>A0A1Y1IQN4_KLENI</name>
<dbReference type="InterPro" id="IPR015421">
    <property type="entry name" value="PyrdxlP-dep_Trfase_major"/>
</dbReference>
<dbReference type="InterPro" id="IPR015422">
    <property type="entry name" value="PyrdxlP-dep_Trfase_small"/>
</dbReference>
<comment type="subcellular location">
    <subcellularLocation>
        <location evidence="3">Mitochondrion</location>
    </subcellularLocation>
</comment>
<dbReference type="GO" id="GO:0005739">
    <property type="term" value="C:mitochondrion"/>
    <property type="evidence" value="ECO:0007669"/>
    <property type="project" value="UniProtKB-SubCell"/>
</dbReference>
<evidence type="ECO:0000256" key="1">
    <source>
        <dbReference type="ARBA" id="ARBA00001781"/>
    </source>
</evidence>
<keyword evidence="9 10" id="KW-0663">Pyridoxal phosphate</keyword>
<dbReference type="NCBIfam" id="NF002325">
    <property type="entry name" value="PRK01278.1"/>
    <property type="match status" value="1"/>
</dbReference>
<dbReference type="UniPathway" id="UPA00068">
    <property type="reaction ID" value="UER00109"/>
</dbReference>
<dbReference type="InterPro" id="IPR049704">
    <property type="entry name" value="Aminotrans_3_PPA_site"/>
</dbReference>
<evidence type="ECO:0000256" key="2">
    <source>
        <dbReference type="ARBA" id="ARBA00001933"/>
    </source>
</evidence>
<comment type="catalytic activity">
    <reaction evidence="1">
        <text>glyoxylate + L-alanine = glycine + pyruvate</text>
        <dbReference type="Rhea" id="RHEA:24248"/>
        <dbReference type="ChEBI" id="CHEBI:15361"/>
        <dbReference type="ChEBI" id="CHEBI:36655"/>
        <dbReference type="ChEBI" id="CHEBI:57305"/>
        <dbReference type="ChEBI" id="CHEBI:57972"/>
        <dbReference type="EC" id="2.6.1.44"/>
    </reaction>
</comment>
<evidence type="ECO:0000256" key="9">
    <source>
        <dbReference type="ARBA" id="ARBA00022898"/>
    </source>
</evidence>
<proteinExistence type="inferred from homology"/>
<dbReference type="GO" id="GO:0008453">
    <property type="term" value="F:alanine-glyoxylate transaminase activity"/>
    <property type="evidence" value="ECO:0007669"/>
    <property type="project" value="UniProtKB-EC"/>
</dbReference>
<comment type="similarity">
    <text evidence="5 10">Belongs to the class-III pyridoxal-phosphate-dependent aminotransferase family.</text>
</comment>
<evidence type="ECO:0000256" key="10">
    <source>
        <dbReference type="RuleBase" id="RU003560"/>
    </source>
</evidence>
<dbReference type="PROSITE" id="PS00600">
    <property type="entry name" value="AA_TRANSFER_CLASS_3"/>
    <property type="match status" value="1"/>
</dbReference>
<reference evidence="11 12" key="1">
    <citation type="journal article" date="2014" name="Nat. Commun.">
        <title>Klebsormidium flaccidum genome reveals primary factors for plant terrestrial adaptation.</title>
        <authorList>
            <person name="Hori K."/>
            <person name="Maruyama F."/>
            <person name="Fujisawa T."/>
            <person name="Togashi T."/>
            <person name="Yamamoto N."/>
            <person name="Seo M."/>
            <person name="Sato S."/>
            <person name="Yamada T."/>
            <person name="Mori H."/>
            <person name="Tajima N."/>
            <person name="Moriyama T."/>
            <person name="Ikeuchi M."/>
            <person name="Watanabe M."/>
            <person name="Wada H."/>
            <person name="Kobayashi K."/>
            <person name="Saito M."/>
            <person name="Masuda T."/>
            <person name="Sasaki-Sekimoto Y."/>
            <person name="Mashiguchi K."/>
            <person name="Awai K."/>
            <person name="Shimojima M."/>
            <person name="Masuda S."/>
            <person name="Iwai M."/>
            <person name="Nobusawa T."/>
            <person name="Narise T."/>
            <person name="Kondo S."/>
            <person name="Saito H."/>
            <person name="Sato R."/>
            <person name="Murakawa M."/>
            <person name="Ihara Y."/>
            <person name="Oshima-Yamada Y."/>
            <person name="Ohtaka K."/>
            <person name="Satoh M."/>
            <person name="Sonobe K."/>
            <person name="Ishii M."/>
            <person name="Ohtani R."/>
            <person name="Kanamori-Sato M."/>
            <person name="Honoki R."/>
            <person name="Miyazaki D."/>
            <person name="Mochizuki H."/>
            <person name="Umetsu J."/>
            <person name="Higashi K."/>
            <person name="Shibata D."/>
            <person name="Kamiya Y."/>
            <person name="Sato N."/>
            <person name="Nakamura Y."/>
            <person name="Tabata S."/>
            <person name="Ida S."/>
            <person name="Kurokawa K."/>
            <person name="Ohta H."/>
        </authorList>
    </citation>
    <scope>NUCLEOTIDE SEQUENCE [LARGE SCALE GENOMIC DNA]</scope>
    <source>
        <strain evidence="11 12">NIES-2285</strain>
    </source>
</reference>
<evidence type="ECO:0000256" key="7">
    <source>
        <dbReference type="ARBA" id="ARBA00022605"/>
    </source>
</evidence>
<keyword evidence="8" id="KW-0808">Transferase</keyword>
<comment type="cofactor">
    <cofactor evidence="2">
        <name>pyridoxal 5'-phosphate</name>
        <dbReference type="ChEBI" id="CHEBI:597326"/>
    </cofactor>
</comment>
<dbReference type="GO" id="GO:0042802">
    <property type="term" value="F:identical protein binding"/>
    <property type="evidence" value="ECO:0000318"/>
    <property type="project" value="GO_Central"/>
</dbReference>
<dbReference type="AlphaFoldDB" id="A0A1Y1IQN4"/>
<dbReference type="PANTHER" id="PTHR11986:SF79">
    <property type="entry name" value="ACETYLORNITHINE AMINOTRANSFERASE, MITOCHONDRIAL"/>
    <property type="match status" value="1"/>
</dbReference>
<keyword evidence="7" id="KW-0028">Amino-acid biosynthesis</keyword>
<dbReference type="InterPro" id="IPR005814">
    <property type="entry name" value="Aminotrans_3"/>
</dbReference>
<evidence type="ECO:0000256" key="5">
    <source>
        <dbReference type="ARBA" id="ARBA00008954"/>
    </source>
</evidence>
<evidence type="ECO:0000256" key="4">
    <source>
        <dbReference type="ARBA" id="ARBA00005024"/>
    </source>
</evidence>
<keyword evidence="12" id="KW-1185">Reference proteome</keyword>
<evidence type="ECO:0000256" key="6">
    <source>
        <dbReference type="ARBA" id="ARBA00022576"/>
    </source>
</evidence>
<dbReference type="GO" id="GO:0006526">
    <property type="term" value="P:L-arginine biosynthetic process"/>
    <property type="evidence" value="ECO:0007669"/>
    <property type="project" value="UniProtKB-UniPathway"/>
</dbReference>
<protein>
    <submittedName>
        <fullName evidence="11">Uncharacterized protein</fullName>
    </submittedName>
</protein>
<dbReference type="NCBIfam" id="TIGR00707">
    <property type="entry name" value="argD"/>
    <property type="match status" value="1"/>
</dbReference>
<dbReference type="Pfam" id="PF00202">
    <property type="entry name" value="Aminotran_3"/>
    <property type="match status" value="1"/>
</dbReference>
<organism evidence="11 12">
    <name type="scientific">Klebsormidium nitens</name>
    <name type="common">Green alga</name>
    <name type="synonym">Ulothrix nitens</name>
    <dbReference type="NCBI Taxonomy" id="105231"/>
    <lineage>
        <taxon>Eukaryota</taxon>
        <taxon>Viridiplantae</taxon>
        <taxon>Streptophyta</taxon>
        <taxon>Klebsormidiophyceae</taxon>
        <taxon>Klebsormidiales</taxon>
        <taxon>Klebsormidiaceae</taxon>
        <taxon>Klebsormidium</taxon>
    </lineage>
</organism>
<evidence type="ECO:0000313" key="12">
    <source>
        <dbReference type="Proteomes" id="UP000054558"/>
    </source>
</evidence>